<dbReference type="SUPFAM" id="SSF48264">
    <property type="entry name" value="Cytochrome P450"/>
    <property type="match status" value="1"/>
</dbReference>
<keyword evidence="8" id="KW-0472">Membrane</keyword>
<keyword evidence="6" id="KW-0503">Monooxygenase</keyword>
<dbReference type="RefSeq" id="XP_033602333.1">
    <property type="nucleotide sequence ID" value="XM_033746774.1"/>
</dbReference>
<dbReference type="GeneID" id="54487828"/>
<evidence type="ECO:0000256" key="2">
    <source>
        <dbReference type="ARBA" id="ARBA00010617"/>
    </source>
</evidence>
<evidence type="ECO:0000256" key="4">
    <source>
        <dbReference type="ARBA" id="ARBA00023002"/>
    </source>
</evidence>
<comment type="similarity">
    <text evidence="2">Belongs to the cytochrome P450 family.</text>
</comment>
<reference evidence="9" key="1">
    <citation type="journal article" date="2020" name="Stud. Mycol.">
        <title>101 Dothideomycetes genomes: a test case for predicting lifestyles and emergence of pathogens.</title>
        <authorList>
            <person name="Haridas S."/>
            <person name="Albert R."/>
            <person name="Binder M."/>
            <person name="Bloem J."/>
            <person name="Labutti K."/>
            <person name="Salamov A."/>
            <person name="Andreopoulos B."/>
            <person name="Baker S."/>
            <person name="Barry K."/>
            <person name="Bills G."/>
            <person name="Bluhm B."/>
            <person name="Cannon C."/>
            <person name="Castanera R."/>
            <person name="Culley D."/>
            <person name="Daum C."/>
            <person name="Ezra D."/>
            <person name="Gonzalez J."/>
            <person name="Henrissat B."/>
            <person name="Kuo A."/>
            <person name="Liang C."/>
            <person name="Lipzen A."/>
            <person name="Lutzoni F."/>
            <person name="Magnuson J."/>
            <person name="Mondo S."/>
            <person name="Nolan M."/>
            <person name="Ohm R."/>
            <person name="Pangilinan J."/>
            <person name="Park H.-J."/>
            <person name="Ramirez L."/>
            <person name="Alfaro M."/>
            <person name="Sun H."/>
            <person name="Tritt A."/>
            <person name="Yoshinaga Y."/>
            <person name="Zwiers L.-H."/>
            <person name="Turgeon B."/>
            <person name="Goodwin S."/>
            <person name="Spatafora J."/>
            <person name="Crous P."/>
            <person name="Grigoriev I."/>
        </authorList>
    </citation>
    <scope>NUCLEOTIDE SEQUENCE</scope>
    <source>
        <strain evidence="9">CBS 121739</strain>
    </source>
</reference>
<evidence type="ECO:0000256" key="6">
    <source>
        <dbReference type="ARBA" id="ARBA00023033"/>
    </source>
</evidence>
<dbReference type="Proteomes" id="UP000799437">
    <property type="component" value="Unassembled WGS sequence"/>
</dbReference>
<dbReference type="PRINTS" id="PR00465">
    <property type="entry name" value="EP450IV"/>
</dbReference>
<name>A0A6A6WAJ5_9PEZI</name>
<keyword evidence="7" id="KW-0349">Heme</keyword>
<keyword evidence="8" id="KW-1133">Transmembrane helix</keyword>
<evidence type="ECO:0000256" key="3">
    <source>
        <dbReference type="ARBA" id="ARBA00022723"/>
    </source>
</evidence>
<evidence type="ECO:0000313" key="9">
    <source>
        <dbReference type="EMBL" id="KAF2759882.1"/>
    </source>
</evidence>
<evidence type="ECO:0000256" key="5">
    <source>
        <dbReference type="ARBA" id="ARBA00023004"/>
    </source>
</evidence>
<sequence length="544" mass="62126">MEHIENITNFVRLAADDNSGSLPGSLFIDASKNKRISGYLALSLSLIILVLLVIPSLKTSGNALVDAPVIGSKWPWFNRLEFLRDANTPIREGYRKFKSGIFKVIGNEILVIPNKYVDELRSLPEHKLSSIVANIDNFQGAFSTIDILLEGDLHTHTIQTRLTPKLGTFIQPICKEIRKSLPVELASSETQWAKHKAFDVIVRLIARNFARTAVAPMYDNPEWLAINVKYPENVFKCVILMRLVPNYLKGLAAWVIPWTWKVSWNLRGALRLVVPIVEERQAALARHIQDPSSTYEPPNDLLQWMMEEATSPRDARPDKLVHRLLVLAMASVHTTSMACAQAFFDLCEHPEYLEDLREEILGALRTDNGWKKTTLTRMRKLDSFMRESQRLNPPSLTGFKRQVMEPMTLSDGLFLPKGVHLVMPIVPIAQDESVTGYPLEFDGFRHYRRRDEPGNAHKYQFATTDKDNMHFGHGKFSCPGRFFASNTIKIILAHLILHYDFRYPEGQGRPKNVCLHEYIFPDPEAQVEFRRKTLEDPDIVAFEV</sequence>
<feature type="transmembrane region" description="Helical" evidence="8">
    <location>
        <begin position="36"/>
        <end position="57"/>
    </location>
</feature>
<dbReference type="Pfam" id="PF00067">
    <property type="entry name" value="p450"/>
    <property type="match status" value="1"/>
</dbReference>
<dbReference type="GO" id="GO:0004497">
    <property type="term" value="F:monooxygenase activity"/>
    <property type="evidence" value="ECO:0007669"/>
    <property type="project" value="UniProtKB-KW"/>
</dbReference>
<comment type="cofactor">
    <cofactor evidence="1 7">
        <name>heme</name>
        <dbReference type="ChEBI" id="CHEBI:30413"/>
    </cofactor>
</comment>
<dbReference type="CDD" id="cd11041">
    <property type="entry name" value="CYP503A1-like"/>
    <property type="match status" value="1"/>
</dbReference>
<evidence type="ECO:0000256" key="7">
    <source>
        <dbReference type="PIRSR" id="PIRSR602403-1"/>
    </source>
</evidence>
<dbReference type="PANTHER" id="PTHR46206:SF6">
    <property type="entry name" value="CYTOCHROME P450 MONOOXYGENASE AN1598-RELATED"/>
    <property type="match status" value="1"/>
</dbReference>
<dbReference type="GO" id="GO:0005506">
    <property type="term" value="F:iron ion binding"/>
    <property type="evidence" value="ECO:0007669"/>
    <property type="project" value="InterPro"/>
</dbReference>
<dbReference type="PANTHER" id="PTHR46206">
    <property type="entry name" value="CYTOCHROME P450"/>
    <property type="match status" value="1"/>
</dbReference>
<keyword evidence="3 7" id="KW-0479">Metal-binding</keyword>
<accession>A0A6A6WAJ5</accession>
<protein>
    <submittedName>
        <fullName evidence="9">Putative cytochrome P450</fullName>
    </submittedName>
</protein>
<evidence type="ECO:0000256" key="8">
    <source>
        <dbReference type="SAM" id="Phobius"/>
    </source>
</evidence>
<feature type="binding site" description="axial binding residue" evidence="7">
    <location>
        <position position="478"/>
    </location>
    <ligand>
        <name>heme</name>
        <dbReference type="ChEBI" id="CHEBI:30413"/>
    </ligand>
    <ligandPart>
        <name>Fe</name>
        <dbReference type="ChEBI" id="CHEBI:18248"/>
    </ligandPart>
</feature>
<keyword evidence="8" id="KW-0812">Transmembrane</keyword>
<keyword evidence="5 7" id="KW-0408">Iron</keyword>
<evidence type="ECO:0000313" key="10">
    <source>
        <dbReference type="Proteomes" id="UP000799437"/>
    </source>
</evidence>
<dbReference type="OrthoDB" id="1844152at2759"/>
<dbReference type="EMBL" id="ML996569">
    <property type="protein sequence ID" value="KAF2759882.1"/>
    <property type="molecule type" value="Genomic_DNA"/>
</dbReference>
<dbReference type="Gene3D" id="1.10.630.10">
    <property type="entry name" value="Cytochrome P450"/>
    <property type="match status" value="1"/>
</dbReference>
<gene>
    <name evidence="9" type="ORF">EJ05DRAFT_499075</name>
</gene>
<keyword evidence="10" id="KW-1185">Reference proteome</keyword>
<dbReference type="GO" id="GO:0016705">
    <property type="term" value="F:oxidoreductase activity, acting on paired donors, with incorporation or reduction of molecular oxygen"/>
    <property type="evidence" value="ECO:0007669"/>
    <property type="project" value="InterPro"/>
</dbReference>
<dbReference type="GO" id="GO:0020037">
    <property type="term" value="F:heme binding"/>
    <property type="evidence" value="ECO:0007669"/>
    <property type="project" value="InterPro"/>
</dbReference>
<evidence type="ECO:0000256" key="1">
    <source>
        <dbReference type="ARBA" id="ARBA00001971"/>
    </source>
</evidence>
<proteinExistence type="inferred from homology"/>
<dbReference type="InterPro" id="IPR036396">
    <property type="entry name" value="Cyt_P450_sf"/>
</dbReference>
<organism evidence="9 10">
    <name type="scientific">Pseudovirgaria hyperparasitica</name>
    <dbReference type="NCBI Taxonomy" id="470096"/>
    <lineage>
        <taxon>Eukaryota</taxon>
        <taxon>Fungi</taxon>
        <taxon>Dikarya</taxon>
        <taxon>Ascomycota</taxon>
        <taxon>Pezizomycotina</taxon>
        <taxon>Dothideomycetes</taxon>
        <taxon>Dothideomycetes incertae sedis</taxon>
        <taxon>Acrospermales</taxon>
        <taxon>Acrospermaceae</taxon>
        <taxon>Pseudovirgaria</taxon>
    </lineage>
</organism>
<dbReference type="InterPro" id="IPR001128">
    <property type="entry name" value="Cyt_P450"/>
</dbReference>
<dbReference type="InterPro" id="IPR002403">
    <property type="entry name" value="Cyt_P450_E_grp-IV"/>
</dbReference>
<keyword evidence="4" id="KW-0560">Oxidoreductase</keyword>
<dbReference type="AlphaFoldDB" id="A0A6A6WAJ5"/>